<gene>
    <name evidence="2" type="ORF">EVAR_31438_1</name>
</gene>
<proteinExistence type="predicted"/>
<name>A0A4C1UZC6_EUMVA</name>
<comment type="caution">
    <text evidence="2">The sequence shown here is derived from an EMBL/GenBank/DDBJ whole genome shotgun (WGS) entry which is preliminary data.</text>
</comment>
<dbReference type="AlphaFoldDB" id="A0A4C1UZC6"/>
<accession>A0A4C1UZC6</accession>
<feature type="region of interest" description="Disordered" evidence="1">
    <location>
        <begin position="1"/>
        <end position="23"/>
    </location>
</feature>
<sequence>MCRSCEAAVSLPRSRSHARHRRNATMSHAFSCMQPAFIELKDVITSKTLCFTADSPVGATAVVIRESLRARVQRPTPDTGARKAPRGAGGWAR</sequence>
<keyword evidence="3" id="KW-1185">Reference proteome</keyword>
<evidence type="ECO:0000256" key="1">
    <source>
        <dbReference type="SAM" id="MobiDB-lite"/>
    </source>
</evidence>
<protein>
    <submittedName>
        <fullName evidence="2">Uncharacterized protein</fullName>
    </submittedName>
</protein>
<feature type="region of interest" description="Disordered" evidence="1">
    <location>
        <begin position="73"/>
        <end position="93"/>
    </location>
</feature>
<dbReference type="EMBL" id="BGZK01000244">
    <property type="protein sequence ID" value="GBP31312.1"/>
    <property type="molecule type" value="Genomic_DNA"/>
</dbReference>
<reference evidence="2 3" key="1">
    <citation type="journal article" date="2019" name="Commun. Biol.">
        <title>The bagworm genome reveals a unique fibroin gene that provides high tensile strength.</title>
        <authorList>
            <person name="Kono N."/>
            <person name="Nakamura H."/>
            <person name="Ohtoshi R."/>
            <person name="Tomita M."/>
            <person name="Numata K."/>
            <person name="Arakawa K."/>
        </authorList>
    </citation>
    <scope>NUCLEOTIDE SEQUENCE [LARGE SCALE GENOMIC DNA]</scope>
</reference>
<dbReference type="Proteomes" id="UP000299102">
    <property type="component" value="Unassembled WGS sequence"/>
</dbReference>
<evidence type="ECO:0000313" key="3">
    <source>
        <dbReference type="Proteomes" id="UP000299102"/>
    </source>
</evidence>
<feature type="compositionally biased region" description="Basic residues" evidence="1">
    <location>
        <begin position="14"/>
        <end position="23"/>
    </location>
</feature>
<evidence type="ECO:0000313" key="2">
    <source>
        <dbReference type="EMBL" id="GBP31312.1"/>
    </source>
</evidence>
<organism evidence="2 3">
    <name type="scientific">Eumeta variegata</name>
    <name type="common">Bagworm moth</name>
    <name type="synonym">Eumeta japonica</name>
    <dbReference type="NCBI Taxonomy" id="151549"/>
    <lineage>
        <taxon>Eukaryota</taxon>
        <taxon>Metazoa</taxon>
        <taxon>Ecdysozoa</taxon>
        <taxon>Arthropoda</taxon>
        <taxon>Hexapoda</taxon>
        <taxon>Insecta</taxon>
        <taxon>Pterygota</taxon>
        <taxon>Neoptera</taxon>
        <taxon>Endopterygota</taxon>
        <taxon>Lepidoptera</taxon>
        <taxon>Glossata</taxon>
        <taxon>Ditrysia</taxon>
        <taxon>Tineoidea</taxon>
        <taxon>Psychidae</taxon>
        <taxon>Oiketicinae</taxon>
        <taxon>Eumeta</taxon>
    </lineage>
</organism>